<dbReference type="OrthoDB" id="5348882at2"/>
<dbReference type="AlphaFoldDB" id="A0A366MWS9"/>
<evidence type="ECO:0000313" key="2">
    <source>
        <dbReference type="EMBL" id="RBQ30064.1"/>
    </source>
</evidence>
<dbReference type="RefSeq" id="WP_113892136.1">
    <property type="nucleotide sequence ID" value="NZ_JANJGA010000002.1"/>
</dbReference>
<name>A0A366MWS9_9BACT</name>
<feature type="compositionally biased region" description="Basic and acidic residues" evidence="1">
    <location>
        <begin position="82"/>
        <end position="93"/>
    </location>
</feature>
<feature type="region of interest" description="Disordered" evidence="1">
    <location>
        <begin position="130"/>
        <end position="153"/>
    </location>
</feature>
<reference evidence="2 3" key="1">
    <citation type="submission" date="2017-10" db="EMBL/GenBank/DDBJ databases">
        <title>Genomics of the genus Arcobacter.</title>
        <authorList>
            <person name="Perez-Cataluna A."/>
            <person name="Figueras M.J."/>
        </authorList>
    </citation>
    <scope>NUCLEOTIDE SEQUENCE [LARGE SCALE GENOMIC DNA]</scope>
    <source>
        <strain evidence="2 3">CECT 9230</strain>
    </source>
</reference>
<sequence length="251" mass="28531">MKTKLIMLTVVLTIFLEARDNPFAKYEEETGRMFELNETPKNLEEMQEAEYIKKVQQEINQQVTTQTPTKTPTQTTKQPVKPAEKTYSKKEVDSLIQKTKQQSEQKTKELVKKELSNVKKEPEQIVYVKPRADVESDGKTTTSSNDGGTSGSKNILPFLNVEISDDKLVIKSEHTMFKKFTINKENKLALDYRAKVSFTTKRENINSKNFKNIVVGNHQKGGYYRVAIELGDKPSKYNVDVAGGTVTISLK</sequence>
<feature type="region of interest" description="Disordered" evidence="1">
    <location>
        <begin position="63"/>
        <end position="93"/>
    </location>
</feature>
<organism evidence="2 3">
    <name type="scientific">Aliarcobacter vitoriensis</name>
    <dbReference type="NCBI Taxonomy" id="2011099"/>
    <lineage>
        <taxon>Bacteria</taxon>
        <taxon>Pseudomonadati</taxon>
        <taxon>Campylobacterota</taxon>
        <taxon>Epsilonproteobacteria</taxon>
        <taxon>Campylobacterales</taxon>
        <taxon>Arcobacteraceae</taxon>
        <taxon>Aliarcobacter</taxon>
    </lineage>
</organism>
<dbReference type="EMBL" id="PDKB01000001">
    <property type="protein sequence ID" value="RBQ30064.1"/>
    <property type="molecule type" value="Genomic_DNA"/>
</dbReference>
<evidence type="ECO:0000256" key="1">
    <source>
        <dbReference type="SAM" id="MobiDB-lite"/>
    </source>
</evidence>
<feature type="compositionally biased region" description="Low complexity" evidence="1">
    <location>
        <begin position="139"/>
        <end position="153"/>
    </location>
</feature>
<keyword evidence="3" id="KW-1185">Reference proteome</keyword>
<dbReference type="Proteomes" id="UP000252669">
    <property type="component" value="Unassembled WGS sequence"/>
</dbReference>
<comment type="caution">
    <text evidence="2">The sequence shown here is derived from an EMBL/GenBank/DDBJ whole genome shotgun (WGS) entry which is preliminary data.</text>
</comment>
<proteinExistence type="predicted"/>
<evidence type="ECO:0000313" key="3">
    <source>
        <dbReference type="Proteomes" id="UP000252669"/>
    </source>
</evidence>
<gene>
    <name evidence="2" type="ORF">CRU91_00020</name>
</gene>
<feature type="compositionally biased region" description="Low complexity" evidence="1">
    <location>
        <begin position="63"/>
        <end position="81"/>
    </location>
</feature>
<protein>
    <submittedName>
        <fullName evidence="2">Uncharacterized protein</fullName>
    </submittedName>
</protein>
<accession>A0A366MWS9</accession>